<evidence type="ECO:0000313" key="2">
    <source>
        <dbReference type="EMBL" id="SVA79175.1"/>
    </source>
</evidence>
<accession>A0A381YQ96</accession>
<name>A0A381YQ96_9ZZZZ</name>
<dbReference type="AlphaFoldDB" id="A0A381YQ96"/>
<dbReference type="SUPFAM" id="SSF64307">
    <property type="entry name" value="SirA-like"/>
    <property type="match status" value="1"/>
</dbReference>
<protein>
    <recommendedName>
        <fullName evidence="1">UPF0033 domain-containing protein</fullName>
    </recommendedName>
</protein>
<dbReference type="Gene3D" id="3.30.110.40">
    <property type="entry name" value="TusA-like domain"/>
    <property type="match status" value="1"/>
</dbReference>
<feature type="non-terminal residue" evidence="2">
    <location>
        <position position="1"/>
    </location>
</feature>
<reference evidence="2" key="1">
    <citation type="submission" date="2018-05" db="EMBL/GenBank/DDBJ databases">
        <authorList>
            <person name="Lanie J.A."/>
            <person name="Ng W.-L."/>
            <person name="Kazmierczak K.M."/>
            <person name="Andrzejewski T.M."/>
            <person name="Davidsen T.M."/>
            <person name="Wayne K.J."/>
            <person name="Tettelin H."/>
            <person name="Glass J.I."/>
            <person name="Rusch D."/>
            <person name="Podicherti R."/>
            <person name="Tsui H.-C.T."/>
            <person name="Winkler M.E."/>
        </authorList>
    </citation>
    <scope>NUCLEOTIDE SEQUENCE</scope>
</reference>
<sequence>VVVTCGPLQVHRAGMRYFNAMSHDEPLIVDAKGLNCPMPLLKAKKALNELS</sequence>
<dbReference type="InterPro" id="IPR036868">
    <property type="entry name" value="TusA-like_sf"/>
</dbReference>
<gene>
    <name evidence="2" type="ORF">METZ01_LOCUS132029</name>
</gene>
<feature type="non-terminal residue" evidence="2">
    <location>
        <position position="51"/>
    </location>
</feature>
<evidence type="ECO:0000259" key="1">
    <source>
        <dbReference type="Pfam" id="PF01206"/>
    </source>
</evidence>
<dbReference type="Pfam" id="PF01206">
    <property type="entry name" value="TusA"/>
    <property type="match status" value="1"/>
</dbReference>
<feature type="domain" description="UPF0033" evidence="1">
    <location>
        <begin position="29"/>
        <end position="50"/>
    </location>
</feature>
<organism evidence="2">
    <name type="scientific">marine metagenome</name>
    <dbReference type="NCBI Taxonomy" id="408172"/>
    <lineage>
        <taxon>unclassified sequences</taxon>
        <taxon>metagenomes</taxon>
        <taxon>ecological metagenomes</taxon>
    </lineage>
</organism>
<dbReference type="EMBL" id="UINC01018785">
    <property type="protein sequence ID" value="SVA79175.1"/>
    <property type="molecule type" value="Genomic_DNA"/>
</dbReference>
<proteinExistence type="predicted"/>
<dbReference type="InterPro" id="IPR001455">
    <property type="entry name" value="TusA-like"/>
</dbReference>